<organism evidence="1">
    <name type="scientific">Leucothrix mucor</name>
    <dbReference type="NCBI Taxonomy" id="45248"/>
    <lineage>
        <taxon>Bacteria</taxon>
        <taxon>Pseudomonadati</taxon>
        <taxon>Pseudomonadota</taxon>
        <taxon>Gammaproteobacteria</taxon>
        <taxon>Thiotrichales</taxon>
        <taxon>Thiotrichaceae</taxon>
        <taxon>Leucothrix</taxon>
    </lineage>
</organism>
<accession>A0A7V2WUM6</accession>
<comment type="caution">
    <text evidence="1">The sequence shown here is derived from an EMBL/GenBank/DDBJ whole genome shotgun (WGS) entry which is preliminary data.</text>
</comment>
<evidence type="ECO:0000313" key="1">
    <source>
        <dbReference type="EMBL" id="HFC91940.1"/>
    </source>
</evidence>
<gene>
    <name evidence="1" type="ORF">ENJ51_03930</name>
</gene>
<name>A0A7V2WUM6_LEUMU</name>
<sequence>MTVTNYKFPDLSDSVERELAIILGKVTHHIHPDIVRFITEENLNYKERFKSVCHKSCDINSFFTWVLTVYFQDSEDQLTKKKQKDGKIMFMRRMEQY</sequence>
<reference evidence="1" key="1">
    <citation type="journal article" date="2020" name="mSystems">
        <title>Genome- and Community-Level Interaction Insights into Carbon Utilization and Element Cycling Functions of Hydrothermarchaeota in Hydrothermal Sediment.</title>
        <authorList>
            <person name="Zhou Z."/>
            <person name="Liu Y."/>
            <person name="Xu W."/>
            <person name="Pan J."/>
            <person name="Luo Z.H."/>
            <person name="Li M."/>
        </authorList>
    </citation>
    <scope>NUCLEOTIDE SEQUENCE [LARGE SCALE GENOMIC DNA]</scope>
    <source>
        <strain evidence="1">HyVt-493</strain>
    </source>
</reference>
<proteinExistence type="predicted"/>
<protein>
    <submittedName>
        <fullName evidence="1">Uncharacterized protein</fullName>
    </submittedName>
</protein>
<dbReference type="Proteomes" id="UP000885750">
    <property type="component" value="Unassembled WGS sequence"/>
</dbReference>
<dbReference type="AlphaFoldDB" id="A0A7V2WUM6"/>
<dbReference type="EMBL" id="DRMS01000155">
    <property type="protein sequence ID" value="HFC91940.1"/>
    <property type="molecule type" value="Genomic_DNA"/>
</dbReference>